<organism evidence="8 9">
    <name type="scientific">Chromobacterium sinusclupearum</name>
    <dbReference type="NCBI Taxonomy" id="2077146"/>
    <lineage>
        <taxon>Bacteria</taxon>
        <taxon>Pseudomonadati</taxon>
        <taxon>Pseudomonadota</taxon>
        <taxon>Betaproteobacteria</taxon>
        <taxon>Neisseriales</taxon>
        <taxon>Chromobacteriaceae</taxon>
        <taxon>Chromobacterium</taxon>
    </lineage>
</organism>
<comment type="subunit">
    <text evidence="6">Homodimer.</text>
</comment>
<feature type="binding site" evidence="6">
    <location>
        <position position="10"/>
    </location>
    <ligand>
        <name>FMN</name>
        <dbReference type="ChEBI" id="CHEBI:58210"/>
    </ligand>
</feature>
<comment type="catalytic activity">
    <reaction evidence="6">
        <text>2 a quinone + NADH + H(+) = 2 a 1,4-benzosemiquinone + NAD(+)</text>
        <dbReference type="Rhea" id="RHEA:65952"/>
        <dbReference type="ChEBI" id="CHEBI:15378"/>
        <dbReference type="ChEBI" id="CHEBI:57540"/>
        <dbReference type="ChEBI" id="CHEBI:57945"/>
        <dbReference type="ChEBI" id="CHEBI:132124"/>
        <dbReference type="ChEBI" id="CHEBI:134225"/>
    </reaction>
</comment>
<dbReference type="PANTHER" id="PTHR43741:SF4">
    <property type="entry name" value="FMN-DEPENDENT NADH:QUINONE OXIDOREDUCTASE"/>
    <property type="match status" value="1"/>
</dbReference>
<keyword evidence="9" id="KW-1185">Reference proteome</keyword>
<dbReference type="GO" id="GO:0009055">
    <property type="term" value="F:electron transfer activity"/>
    <property type="evidence" value="ECO:0007669"/>
    <property type="project" value="UniProtKB-UniRule"/>
</dbReference>
<keyword evidence="3 6" id="KW-0560">Oxidoreductase</keyword>
<dbReference type="PANTHER" id="PTHR43741">
    <property type="entry name" value="FMN-DEPENDENT NADH-AZOREDUCTASE 1"/>
    <property type="match status" value="1"/>
</dbReference>
<comment type="similarity">
    <text evidence="6">Belongs to the azoreductase type 1 family.</text>
</comment>
<proteinExistence type="inferred from homology"/>
<evidence type="ECO:0000313" key="9">
    <source>
        <dbReference type="Proteomes" id="UP000236416"/>
    </source>
</evidence>
<sequence length="215" mass="23470">MPSILHVNASPNRADSHSLQAGKLLAARLAQAGSPALIERDLSLLPLHAINREFVEASLMREDTRSHAQGQALALSEQLIAELEACDCLILSTPMHNFTVPAALKVWLDLVMRPGRTFRGGPDGKQGLLNNRPVFVIVASGGPMQSKPDWQPDFLTPYLRCALATMGLNDVSILQLESLKRGDKALLAAAQATEQWVERQSRRYHDTAAAYRATA</sequence>
<comment type="catalytic activity">
    <reaction evidence="5">
        <text>N,N-dimethyl-1,4-phenylenediamine + anthranilate + 2 NAD(+) = 2-(4-dimethylaminophenyl)diazenylbenzoate + 2 NADH + 2 H(+)</text>
        <dbReference type="Rhea" id="RHEA:55872"/>
        <dbReference type="ChEBI" id="CHEBI:15378"/>
        <dbReference type="ChEBI" id="CHEBI:15783"/>
        <dbReference type="ChEBI" id="CHEBI:16567"/>
        <dbReference type="ChEBI" id="CHEBI:57540"/>
        <dbReference type="ChEBI" id="CHEBI:57945"/>
        <dbReference type="ChEBI" id="CHEBI:71579"/>
        <dbReference type="EC" id="1.7.1.17"/>
    </reaction>
    <physiologicalReaction direction="right-to-left" evidence="5">
        <dbReference type="Rhea" id="RHEA:55874"/>
    </physiologicalReaction>
</comment>
<evidence type="ECO:0000313" key="8">
    <source>
        <dbReference type="EMBL" id="POA97114.1"/>
    </source>
</evidence>
<comment type="function">
    <text evidence="6">Quinone reductase that provides resistance to thiol-specific stress caused by electrophilic quinones.</text>
</comment>
<accession>A0A2K4MJ49</accession>
<keyword evidence="1 6" id="KW-0285">Flavoprotein</keyword>
<comment type="cofactor">
    <cofactor evidence="6">
        <name>FMN</name>
        <dbReference type="ChEBI" id="CHEBI:58210"/>
    </cofactor>
    <text evidence="6">Binds 1 FMN per subunit.</text>
</comment>
<evidence type="ECO:0000256" key="1">
    <source>
        <dbReference type="ARBA" id="ARBA00022630"/>
    </source>
</evidence>
<dbReference type="EC" id="1.6.5.-" evidence="6"/>
<name>A0A2K4MJ49_9NEIS</name>
<dbReference type="HAMAP" id="MF_01216">
    <property type="entry name" value="Azoreductase_type1"/>
    <property type="match status" value="1"/>
</dbReference>
<dbReference type="InterPro" id="IPR029039">
    <property type="entry name" value="Flavoprotein-like_sf"/>
</dbReference>
<dbReference type="Pfam" id="PF02525">
    <property type="entry name" value="Flavodoxin_2"/>
    <property type="match status" value="1"/>
</dbReference>
<evidence type="ECO:0000256" key="6">
    <source>
        <dbReference type="HAMAP-Rule" id="MF_01216"/>
    </source>
</evidence>
<gene>
    <name evidence="6" type="primary">azoR</name>
    <name evidence="8" type="ORF">C2134_18120</name>
</gene>
<evidence type="ECO:0000256" key="2">
    <source>
        <dbReference type="ARBA" id="ARBA00022643"/>
    </source>
</evidence>
<dbReference type="GO" id="GO:0010181">
    <property type="term" value="F:FMN binding"/>
    <property type="evidence" value="ECO:0007669"/>
    <property type="project" value="UniProtKB-UniRule"/>
</dbReference>
<dbReference type="EC" id="1.7.1.17" evidence="6"/>
<feature type="binding site" evidence="6">
    <location>
        <begin position="16"/>
        <end position="18"/>
    </location>
    <ligand>
        <name>FMN</name>
        <dbReference type="ChEBI" id="CHEBI:58210"/>
    </ligand>
</feature>
<dbReference type="InterPro" id="IPR023048">
    <property type="entry name" value="NADH:quinone_OxRdtase_FMN_depd"/>
</dbReference>
<evidence type="ECO:0000256" key="3">
    <source>
        <dbReference type="ARBA" id="ARBA00023002"/>
    </source>
</evidence>
<dbReference type="RefSeq" id="WP_103321495.1">
    <property type="nucleotide sequence ID" value="NZ_PPTF01000078.1"/>
</dbReference>
<evidence type="ECO:0000259" key="7">
    <source>
        <dbReference type="Pfam" id="PF02525"/>
    </source>
</evidence>
<dbReference type="GO" id="GO:0016652">
    <property type="term" value="F:oxidoreductase activity, acting on NAD(P)H as acceptor"/>
    <property type="evidence" value="ECO:0007669"/>
    <property type="project" value="UniProtKB-UniRule"/>
</dbReference>
<dbReference type="InterPro" id="IPR050104">
    <property type="entry name" value="FMN-dep_NADH:Q_OxRdtase_AzoR1"/>
</dbReference>
<reference evidence="8 9" key="1">
    <citation type="submission" date="2018-01" db="EMBL/GenBank/DDBJ databases">
        <title>Genomic Sequence of Chromobacterium MWU13-2610 from wild cranberry bogs within the Cape Cod National Seashore.</title>
        <authorList>
            <person name="O'Hara-Hanley K."/>
            <person name="Soby S."/>
            <person name="Harrison A."/>
        </authorList>
    </citation>
    <scope>NUCLEOTIDE SEQUENCE [LARGE SCALE GENOMIC DNA]</scope>
    <source>
        <strain evidence="8 9">MWU13-2610</strain>
    </source>
</reference>
<evidence type="ECO:0000256" key="5">
    <source>
        <dbReference type="ARBA" id="ARBA00048542"/>
    </source>
</evidence>
<dbReference type="InterPro" id="IPR003680">
    <property type="entry name" value="Flavodoxin_fold"/>
</dbReference>
<dbReference type="GO" id="GO:0016655">
    <property type="term" value="F:oxidoreductase activity, acting on NAD(P)H, quinone or similar compound as acceptor"/>
    <property type="evidence" value="ECO:0007669"/>
    <property type="project" value="InterPro"/>
</dbReference>
<comment type="function">
    <text evidence="6">Also exhibits azoreductase activity. Catalyzes the reductive cleavage of the azo bond in aromatic azo compounds to the corresponding amines.</text>
</comment>
<dbReference type="Proteomes" id="UP000236416">
    <property type="component" value="Unassembled WGS sequence"/>
</dbReference>
<keyword evidence="2 6" id="KW-0288">FMN</keyword>
<dbReference type="SUPFAM" id="SSF52218">
    <property type="entry name" value="Flavoproteins"/>
    <property type="match status" value="1"/>
</dbReference>
<dbReference type="Gene3D" id="3.40.50.360">
    <property type="match status" value="1"/>
</dbReference>
<comment type="caution">
    <text evidence="6">Lacks conserved residue(s) required for the propagation of feature annotation.</text>
</comment>
<feature type="domain" description="Flavodoxin-like fold" evidence="7">
    <location>
        <begin position="3"/>
        <end position="198"/>
    </location>
</feature>
<comment type="caution">
    <text evidence="8">The sequence shown here is derived from an EMBL/GenBank/DDBJ whole genome shotgun (WGS) entry which is preliminary data.</text>
</comment>
<protein>
    <recommendedName>
        <fullName evidence="6">FMN dependent NADH:quinone oxidoreductase</fullName>
        <ecNumber evidence="6">1.6.5.-</ecNumber>
    </recommendedName>
    <alternativeName>
        <fullName evidence="6">Azo-dye reductase</fullName>
    </alternativeName>
    <alternativeName>
        <fullName evidence="6">FMN-dependent NADH-azo compound oxidoreductase</fullName>
    </alternativeName>
    <alternativeName>
        <fullName evidence="6">FMN-dependent NADH-azoreductase</fullName>
        <ecNumber evidence="6">1.7.1.17</ecNumber>
    </alternativeName>
</protein>
<dbReference type="EMBL" id="PPTF01000078">
    <property type="protein sequence ID" value="POA97114.1"/>
    <property type="molecule type" value="Genomic_DNA"/>
</dbReference>
<dbReference type="AlphaFoldDB" id="A0A2K4MJ49"/>
<keyword evidence="4 6" id="KW-0520">NAD</keyword>
<evidence type="ECO:0000256" key="4">
    <source>
        <dbReference type="ARBA" id="ARBA00023027"/>
    </source>
</evidence>